<evidence type="ECO:0000259" key="8">
    <source>
        <dbReference type="PROSITE" id="PS50089"/>
    </source>
</evidence>
<evidence type="ECO:0000259" key="9">
    <source>
        <dbReference type="PROSITE" id="PS50145"/>
    </source>
</evidence>
<dbReference type="InterPro" id="IPR013083">
    <property type="entry name" value="Znf_RING/FYVE/PHD"/>
</dbReference>
<accession>A0A0G4G594</accession>
<evidence type="ECO:0000256" key="5">
    <source>
        <dbReference type="ARBA" id="ARBA00022771"/>
    </source>
</evidence>
<evidence type="ECO:0000256" key="7">
    <source>
        <dbReference type="PROSITE-ProRule" id="PRU00207"/>
    </source>
</evidence>
<dbReference type="AlphaFoldDB" id="A0A0G4G594"/>
<dbReference type="PROSITE" id="PS50089">
    <property type="entry name" value="ZF_RING_2"/>
    <property type="match status" value="1"/>
</dbReference>
<evidence type="ECO:0000256" key="2">
    <source>
        <dbReference type="ARBA" id="ARBA00022490"/>
    </source>
</evidence>
<dbReference type="Gene3D" id="3.30.40.10">
    <property type="entry name" value="Zinc/RING finger domain, C3HC4 (zinc finger)"/>
    <property type="match status" value="3"/>
</dbReference>
<dbReference type="SUPFAM" id="SSF49599">
    <property type="entry name" value="TRAF domain-like"/>
    <property type="match status" value="3"/>
</dbReference>
<evidence type="ECO:0000256" key="1">
    <source>
        <dbReference type="ARBA" id="ARBA00004496"/>
    </source>
</evidence>
<dbReference type="PROSITE" id="PS50145">
    <property type="entry name" value="ZF_TRAF"/>
    <property type="match status" value="2"/>
</dbReference>
<keyword evidence="3 7" id="KW-0479">Metal-binding</keyword>
<dbReference type="InterPro" id="IPR008974">
    <property type="entry name" value="TRAF-like"/>
</dbReference>
<gene>
    <name evidence="10" type="ORF">Cvel_4185</name>
</gene>
<dbReference type="PhylomeDB" id="A0A0G4G594"/>
<sequence>MSDSAAEIRRLGLDPSFAAEGFKRMAENAICSICHDYLEDIVETDCAARHVFCRPCLKSVYDLRQPCPECRGRMSKMEKAHIRLRDSIEEVQWKCLNFEKGCKFTETKKELVKHLDEVCEEQQTDCPFEGCDCKNLRRNLVEHKRVCPFRIVPCEHYKEGVAFNAMQTHLSVCKRFPLHCPNGCGKRPAREDIRLHQETECAEQTVRCPVPGCAAGVKRKELEKHDDDNMKKHMKLLTDRVLALEKTKTETDEVNLKVYLPGFEAKASRATKGTKVKSAHFFFRGSRFCVSVYPKGHSDATDGMASVFLTKLDDYKGKLSYVLEAATTKISADDDFSTEEVNGGRGWPSFCFTEDLLSAARNAEDGALEVRVTLSAASSKCTPCVIRGYAPGE</sequence>
<feature type="domain" description="TRAF-type" evidence="9">
    <location>
        <begin position="114"/>
        <end position="160"/>
    </location>
</feature>
<name>A0A0G4G594_9ALVE</name>
<dbReference type="InterPro" id="IPR018957">
    <property type="entry name" value="Znf_C3HC4_RING-type"/>
</dbReference>
<comment type="subcellular location">
    <subcellularLocation>
        <location evidence="1">Cytoplasm</location>
    </subcellularLocation>
</comment>
<evidence type="ECO:0000256" key="4">
    <source>
        <dbReference type="ARBA" id="ARBA00022737"/>
    </source>
</evidence>
<dbReference type="EMBL" id="CDMZ01000894">
    <property type="protein sequence ID" value="CEM23497.1"/>
    <property type="molecule type" value="Genomic_DNA"/>
</dbReference>
<dbReference type="Pfam" id="PF02176">
    <property type="entry name" value="zf-TRAF"/>
    <property type="match status" value="1"/>
</dbReference>
<feature type="zinc finger region" description="TRAF-type" evidence="7">
    <location>
        <begin position="114"/>
        <end position="160"/>
    </location>
</feature>
<protein>
    <recommendedName>
        <fullName evidence="11">RING-type domain-containing protein</fullName>
    </recommendedName>
</protein>
<dbReference type="Pfam" id="PF00097">
    <property type="entry name" value="zf-C3HC4"/>
    <property type="match status" value="1"/>
</dbReference>
<feature type="domain" description="RING-type" evidence="8">
    <location>
        <begin position="31"/>
        <end position="71"/>
    </location>
</feature>
<feature type="domain" description="TRAF-type" evidence="9">
    <location>
        <begin position="168"/>
        <end position="223"/>
    </location>
</feature>
<dbReference type="InterPro" id="IPR001841">
    <property type="entry name" value="Znf_RING"/>
</dbReference>
<evidence type="ECO:0000256" key="3">
    <source>
        <dbReference type="ARBA" id="ARBA00022723"/>
    </source>
</evidence>
<evidence type="ECO:0008006" key="11">
    <source>
        <dbReference type="Google" id="ProtNLM"/>
    </source>
</evidence>
<dbReference type="PANTHER" id="PTHR10131">
    <property type="entry name" value="TNF RECEPTOR ASSOCIATED FACTOR"/>
    <property type="match status" value="1"/>
</dbReference>
<dbReference type="InterPro" id="IPR001293">
    <property type="entry name" value="Znf_TRAF"/>
</dbReference>
<feature type="zinc finger region" description="TRAF-type" evidence="7">
    <location>
        <begin position="168"/>
        <end position="223"/>
    </location>
</feature>
<dbReference type="GO" id="GO:0008270">
    <property type="term" value="F:zinc ion binding"/>
    <property type="evidence" value="ECO:0007669"/>
    <property type="project" value="UniProtKB-KW"/>
</dbReference>
<reference evidence="10" key="1">
    <citation type="submission" date="2014-11" db="EMBL/GenBank/DDBJ databases">
        <authorList>
            <person name="Otto D Thomas"/>
            <person name="Naeem Raeece"/>
        </authorList>
    </citation>
    <scope>NUCLEOTIDE SEQUENCE</scope>
</reference>
<dbReference type="PANTHER" id="PTHR10131:SF94">
    <property type="entry name" value="TNF RECEPTOR-ASSOCIATED FACTOR 4"/>
    <property type="match status" value="1"/>
</dbReference>
<dbReference type="SUPFAM" id="SSF57850">
    <property type="entry name" value="RING/U-box"/>
    <property type="match status" value="1"/>
</dbReference>
<evidence type="ECO:0000256" key="6">
    <source>
        <dbReference type="ARBA" id="ARBA00022833"/>
    </source>
</evidence>
<keyword evidence="2" id="KW-0963">Cytoplasm</keyword>
<organism evidence="10">
    <name type="scientific">Chromera velia CCMP2878</name>
    <dbReference type="NCBI Taxonomy" id="1169474"/>
    <lineage>
        <taxon>Eukaryota</taxon>
        <taxon>Sar</taxon>
        <taxon>Alveolata</taxon>
        <taxon>Colpodellida</taxon>
        <taxon>Chromeraceae</taxon>
        <taxon>Chromera</taxon>
    </lineage>
</organism>
<keyword evidence="4" id="KW-0677">Repeat</keyword>
<proteinExistence type="predicted"/>
<keyword evidence="6 7" id="KW-0862">Zinc</keyword>
<keyword evidence="5 7" id="KW-0863">Zinc-finger</keyword>
<dbReference type="VEuPathDB" id="CryptoDB:Cvel_4185"/>
<dbReference type="Gene3D" id="2.60.210.10">
    <property type="entry name" value="Apoptosis, Tumor Necrosis Factor Receptor Associated Protein 2, Chain A"/>
    <property type="match status" value="1"/>
</dbReference>
<dbReference type="GO" id="GO:0005737">
    <property type="term" value="C:cytoplasm"/>
    <property type="evidence" value="ECO:0007669"/>
    <property type="project" value="UniProtKB-SubCell"/>
</dbReference>
<evidence type="ECO:0000313" key="10">
    <source>
        <dbReference type="EMBL" id="CEM23497.1"/>
    </source>
</evidence>